<dbReference type="EMBL" id="QUBQ01000004">
    <property type="protein sequence ID" value="REK71799.1"/>
    <property type="molecule type" value="Genomic_DNA"/>
</dbReference>
<comment type="caution">
    <text evidence="2">The sequence shown here is derived from an EMBL/GenBank/DDBJ whole genome shotgun (WGS) entry which is preliminary data.</text>
</comment>
<feature type="compositionally biased region" description="Low complexity" evidence="1">
    <location>
        <begin position="38"/>
        <end position="52"/>
    </location>
</feature>
<gene>
    <name evidence="2" type="ORF">DX130_18945</name>
</gene>
<proteinExistence type="predicted"/>
<dbReference type="AlphaFoldDB" id="A0A371P7A0"/>
<protein>
    <submittedName>
        <fullName evidence="2">Uncharacterized protein</fullName>
    </submittedName>
</protein>
<evidence type="ECO:0000313" key="2">
    <source>
        <dbReference type="EMBL" id="REK71799.1"/>
    </source>
</evidence>
<keyword evidence="3" id="KW-1185">Reference proteome</keyword>
<feature type="region of interest" description="Disordered" evidence="1">
    <location>
        <begin position="33"/>
        <end position="52"/>
    </location>
</feature>
<evidence type="ECO:0000313" key="3">
    <source>
        <dbReference type="Proteomes" id="UP000261905"/>
    </source>
</evidence>
<organism evidence="2 3">
    <name type="scientific">Paenibacillus paeoniae</name>
    <dbReference type="NCBI Taxonomy" id="2292705"/>
    <lineage>
        <taxon>Bacteria</taxon>
        <taxon>Bacillati</taxon>
        <taxon>Bacillota</taxon>
        <taxon>Bacilli</taxon>
        <taxon>Bacillales</taxon>
        <taxon>Paenibacillaceae</taxon>
        <taxon>Paenibacillus</taxon>
    </lineage>
</organism>
<sequence length="288" mass="32965">MTGERHRAFQKAVRILMAAVIAVTVAGCQQGSPNDVAETGSSEPSSPSTPLTFEIDVTTPHPSQDPTVLPSTAELSTLVDDGQSGSEMERPHWLRDATFENEYAKILHELEYETLMILVQAAETRLFHKEEAPTFEELKSPLLKYNMEQRLDPWQMIYENDPGWLLEPSELLYAVNMYEPSLELSRDDEDKVRLNFKTFGHSYQPYTVSRHMEIELLRSGESWRIGDIKSRAAQYAFTKEDAEHILMSINENLSYVGDDETHYLFQDELGRGYVFHKQNGYYTAIDNT</sequence>
<name>A0A371P7A0_9BACL</name>
<accession>A0A371P7A0</accession>
<dbReference type="OrthoDB" id="2581988at2"/>
<dbReference type="PROSITE" id="PS51257">
    <property type="entry name" value="PROKAR_LIPOPROTEIN"/>
    <property type="match status" value="1"/>
</dbReference>
<reference evidence="2 3" key="1">
    <citation type="submission" date="2018-08" db="EMBL/GenBank/DDBJ databases">
        <title>Paenibacillus sp. M4BSY-1, whole genome shotgun sequence.</title>
        <authorList>
            <person name="Tuo L."/>
        </authorList>
    </citation>
    <scope>NUCLEOTIDE SEQUENCE [LARGE SCALE GENOMIC DNA]</scope>
    <source>
        <strain evidence="2 3">M4BSY-1</strain>
    </source>
</reference>
<dbReference type="Proteomes" id="UP000261905">
    <property type="component" value="Unassembled WGS sequence"/>
</dbReference>
<evidence type="ECO:0000256" key="1">
    <source>
        <dbReference type="SAM" id="MobiDB-lite"/>
    </source>
</evidence>
<dbReference type="RefSeq" id="WP_116048047.1">
    <property type="nucleotide sequence ID" value="NZ_QUBQ01000004.1"/>
</dbReference>